<dbReference type="InterPro" id="IPR036881">
    <property type="entry name" value="Glyco_hydro_3_C_sf"/>
</dbReference>
<dbReference type="PANTHER" id="PTHR30620">
    <property type="entry name" value="PERIPLASMIC BETA-GLUCOSIDASE-RELATED"/>
    <property type="match status" value="1"/>
</dbReference>
<evidence type="ECO:0000313" key="9">
    <source>
        <dbReference type="Proteomes" id="UP000233325"/>
    </source>
</evidence>
<evidence type="ECO:0000256" key="6">
    <source>
        <dbReference type="ARBA" id="ARBA00023295"/>
    </source>
</evidence>
<keyword evidence="4" id="KW-0732">Signal</keyword>
<comment type="caution">
    <text evidence="8">The sequence shown here is derived from an EMBL/GenBank/DDBJ whole genome shotgun (WGS) entry which is preliminary data.</text>
</comment>
<dbReference type="Proteomes" id="UP000233325">
    <property type="component" value="Unassembled WGS sequence"/>
</dbReference>
<gene>
    <name evidence="8" type="ORF">CVU83_02380</name>
</gene>
<dbReference type="Gene3D" id="3.40.50.1700">
    <property type="entry name" value="Glycoside hydrolase family 3 C-terminal domain"/>
    <property type="match status" value="1"/>
</dbReference>
<protein>
    <recommendedName>
        <fullName evidence="3">beta-glucosidase</fullName>
        <ecNumber evidence="3">3.2.1.21</ecNumber>
    </recommendedName>
</protein>
<dbReference type="InterPro" id="IPR002772">
    <property type="entry name" value="Glyco_hydro_3_C"/>
</dbReference>
<dbReference type="InterPro" id="IPR017853">
    <property type="entry name" value="GH"/>
</dbReference>
<dbReference type="PANTHER" id="PTHR30620:SF16">
    <property type="entry name" value="LYSOSOMAL BETA GLUCOSIDASE"/>
    <property type="match status" value="1"/>
</dbReference>
<evidence type="ECO:0000256" key="1">
    <source>
        <dbReference type="ARBA" id="ARBA00000448"/>
    </source>
</evidence>
<dbReference type="SUPFAM" id="SSF51445">
    <property type="entry name" value="(Trans)glycosidases"/>
    <property type="match status" value="1"/>
</dbReference>
<dbReference type="GO" id="GO:0008422">
    <property type="term" value="F:beta-glucosidase activity"/>
    <property type="evidence" value="ECO:0007669"/>
    <property type="project" value="UniProtKB-EC"/>
</dbReference>
<evidence type="ECO:0000256" key="5">
    <source>
        <dbReference type="ARBA" id="ARBA00022801"/>
    </source>
</evidence>
<dbReference type="SUPFAM" id="SSF52279">
    <property type="entry name" value="Beta-D-glucan exohydrolase, C-terminal domain"/>
    <property type="match status" value="1"/>
</dbReference>
<name>A0A2N2DZP8_9BACT</name>
<keyword evidence="5" id="KW-0378">Hydrolase</keyword>
<dbReference type="InterPro" id="IPR051915">
    <property type="entry name" value="Cellulose_Degrad_GH3"/>
</dbReference>
<reference evidence="8 9" key="1">
    <citation type="journal article" date="2017" name="ISME J.">
        <title>Potential for microbial H2 and metal transformations associated with novel bacteria and archaea in deep terrestrial subsurface sediments.</title>
        <authorList>
            <person name="Hernsdorf A.W."/>
            <person name="Amano Y."/>
            <person name="Miyakawa K."/>
            <person name="Ise K."/>
            <person name="Suzuki Y."/>
            <person name="Anantharaman K."/>
            <person name="Probst A."/>
            <person name="Burstein D."/>
            <person name="Thomas B.C."/>
            <person name="Banfield J.F."/>
        </authorList>
    </citation>
    <scope>NUCLEOTIDE SEQUENCE [LARGE SCALE GENOMIC DNA]</scope>
    <source>
        <strain evidence="8">HGW-Falkowbacteria-2</strain>
    </source>
</reference>
<dbReference type="EMBL" id="PHAH01000029">
    <property type="protein sequence ID" value="PKM87921.1"/>
    <property type="molecule type" value="Genomic_DNA"/>
</dbReference>
<comment type="catalytic activity">
    <reaction evidence="1">
        <text>Hydrolysis of terminal, non-reducing beta-D-glucosyl residues with release of beta-D-glucose.</text>
        <dbReference type="EC" id="3.2.1.21"/>
    </reaction>
</comment>
<dbReference type="Gene3D" id="3.20.20.300">
    <property type="entry name" value="Glycoside hydrolase, family 3, N-terminal domain"/>
    <property type="match status" value="1"/>
</dbReference>
<sequence length="252" mass="27610">MLPYDYPKFKADMEQAILSGRLSQERLDDAVRRVLRVKFNLGLFERQAPLISDLGVVGSRAHRELAREAVRRSLVLLKDDSKILPLPKSASYIVAGSSADNVGRQSGGWTIDWQGVDGNPLPGATSILAGIKQALPLGAKIDYDRDGNFNLTEKAEYGIVIVGEQPYAEGVGDKERPHLSAEDLAVIERVRQLAEKLVVIIVAGRPLDIRAEARQWDAVIAAWLPGSEGQGVSDVLFGDYPFTGELPIPWEL</sequence>
<feature type="domain" description="Glycoside hydrolase family 3 C-terminal" evidence="7">
    <location>
        <begin position="74"/>
        <end position="251"/>
    </location>
</feature>
<keyword evidence="6" id="KW-0326">Glycosidase</keyword>
<dbReference type="AlphaFoldDB" id="A0A2N2DZP8"/>
<comment type="similarity">
    <text evidence="2">Belongs to the glycosyl hydrolase 3 family.</text>
</comment>
<evidence type="ECO:0000313" key="8">
    <source>
        <dbReference type="EMBL" id="PKM87921.1"/>
    </source>
</evidence>
<proteinExistence type="inferred from homology"/>
<evidence type="ECO:0000256" key="3">
    <source>
        <dbReference type="ARBA" id="ARBA00012744"/>
    </source>
</evidence>
<dbReference type="Pfam" id="PF01915">
    <property type="entry name" value="Glyco_hydro_3_C"/>
    <property type="match status" value="1"/>
</dbReference>
<dbReference type="EC" id="3.2.1.21" evidence="3"/>
<evidence type="ECO:0000259" key="7">
    <source>
        <dbReference type="Pfam" id="PF01915"/>
    </source>
</evidence>
<evidence type="ECO:0000256" key="4">
    <source>
        <dbReference type="ARBA" id="ARBA00022729"/>
    </source>
</evidence>
<organism evidence="8 9">
    <name type="scientific">Candidatus Falkowbacteria bacterium HGW-Falkowbacteria-2</name>
    <dbReference type="NCBI Taxonomy" id="2013769"/>
    <lineage>
        <taxon>Bacteria</taxon>
        <taxon>Candidatus Falkowiibacteriota</taxon>
    </lineage>
</organism>
<dbReference type="InterPro" id="IPR036962">
    <property type="entry name" value="Glyco_hydro_3_N_sf"/>
</dbReference>
<dbReference type="GO" id="GO:0009251">
    <property type="term" value="P:glucan catabolic process"/>
    <property type="evidence" value="ECO:0007669"/>
    <property type="project" value="TreeGrafter"/>
</dbReference>
<evidence type="ECO:0000256" key="2">
    <source>
        <dbReference type="ARBA" id="ARBA00005336"/>
    </source>
</evidence>
<accession>A0A2N2DZP8</accession>